<evidence type="ECO:0000256" key="3">
    <source>
        <dbReference type="SAM" id="Phobius"/>
    </source>
</evidence>
<dbReference type="SMART" id="SM00304">
    <property type="entry name" value="HAMP"/>
    <property type="match status" value="1"/>
</dbReference>
<dbReference type="CDD" id="cd06225">
    <property type="entry name" value="HAMP"/>
    <property type="match status" value="1"/>
</dbReference>
<dbReference type="PANTHER" id="PTHR43156">
    <property type="entry name" value="STAGE II SPORULATION PROTEIN E-RELATED"/>
    <property type="match status" value="1"/>
</dbReference>
<feature type="coiled-coil region" evidence="2">
    <location>
        <begin position="183"/>
        <end position="210"/>
    </location>
</feature>
<organism evidence="5 6">
    <name type="scientific">Leptospira perdikensis</name>
    <dbReference type="NCBI Taxonomy" id="2484948"/>
    <lineage>
        <taxon>Bacteria</taxon>
        <taxon>Pseudomonadati</taxon>
        <taxon>Spirochaetota</taxon>
        <taxon>Spirochaetia</taxon>
        <taxon>Leptospirales</taxon>
        <taxon>Leptospiraceae</taxon>
        <taxon>Leptospira</taxon>
    </lineage>
</organism>
<dbReference type="InterPro" id="IPR052016">
    <property type="entry name" value="Bact_Sigma-Reg"/>
</dbReference>
<dbReference type="InterPro" id="IPR001932">
    <property type="entry name" value="PPM-type_phosphatase-like_dom"/>
</dbReference>
<dbReference type="PANTHER" id="PTHR43156:SF2">
    <property type="entry name" value="STAGE II SPORULATION PROTEIN E"/>
    <property type="match status" value="1"/>
</dbReference>
<proteinExistence type="predicted"/>
<dbReference type="InterPro" id="IPR003660">
    <property type="entry name" value="HAMP_dom"/>
</dbReference>
<reference evidence="5" key="1">
    <citation type="journal article" date="2019" name="PLoS Negl. Trop. Dis.">
        <title>Revisiting the worldwide diversity of Leptospira species in the environment.</title>
        <authorList>
            <person name="Vincent A.T."/>
            <person name="Schiettekatte O."/>
            <person name="Bourhy P."/>
            <person name="Veyrier F.J."/>
            <person name="Picardeau M."/>
        </authorList>
    </citation>
    <scope>NUCLEOTIDE SEQUENCE [LARGE SCALE GENOMIC DNA]</scope>
    <source>
        <strain evidence="5">201702692</strain>
    </source>
</reference>
<evidence type="ECO:0000259" key="4">
    <source>
        <dbReference type="PROSITE" id="PS50885"/>
    </source>
</evidence>
<keyword evidence="3" id="KW-0812">Transmembrane</keyword>
<feature type="coiled-coil region" evidence="2">
    <location>
        <begin position="448"/>
        <end position="516"/>
    </location>
</feature>
<protein>
    <submittedName>
        <fullName evidence="5">HAMP domain-containing protein</fullName>
    </submittedName>
</protein>
<evidence type="ECO:0000313" key="6">
    <source>
        <dbReference type="Proteomes" id="UP000298125"/>
    </source>
</evidence>
<dbReference type="SMART" id="SM00331">
    <property type="entry name" value="PP2C_SIG"/>
    <property type="match status" value="1"/>
</dbReference>
<dbReference type="GO" id="GO:0016791">
    <property type="term" value="F:phosphatase activity"/>
    <property type="evidence" value="ECO:0007669"/>
    <property type="project" value="TreeGrafter"/>
</dbReference>
<dbReference type="GO" id="GO:0016020">
    <property type="term" value="C:membrane"/>
    <property type="evidence" value="ECO:0007669"/>
    <property type="project" value="InterPro"/>
</dbReference>
<dbReference type="OrthoDB" id="343514at2"/>
<dbReference type="RefSeq" id="WP_135575471.1">
    <property type="nucleotide sequence ID" value="NZ_RQGA01000002.1"/>
</dbReference>
<feature type="transmembrane region" description="Helical" evidence="3">
    <location>
        <begin position="668"/>
        <end position="688"/>
    </location>
</feature>
<dbReference type="Proteomes" id="UP000298125">
    <property type="component" value="Unassembled WGS sequence"/>
</dbReference>
<dbReference type="EMBL" id="RQGA01000002">
    <property type="protein sequence ID" value="TGL45607.1"/>
    <property type="molecule type" value="Genomic_DNA"/>
</dbReference>
<feature type="domain" description="HAMP" evidence="4">
    <location>
        <begin position="685"/>
        <end position="737"/>
    </location>
</feature>
<dbReference type="PROSITE" id="PS50885">
    <property type="entry name" value="HAMP"/>
    <property type="match status" value="1"/>
</dbReference>
<dbReference type="AlphaFoldDB" id="A0A4R9JL06"/>
<keyword evidence="6" id="KW-1185">Reference proteome</keyword>
<dbReference type="Pfam" id="PF07228">
    <property type="entry name" value="SpoIIE"/>
    <property type="match status" value="1"/>
</dbReference>
<keyword evidence="1" id="KW-0378">Hydrolase</keyword>
<dbReference type="SUPFAM" id="SSF158472">
    <property type="entry name" value="HAMP domain-like"/>
    <property type="match status" value="1"/>
</dbReference>
<evidence type="ECO:0000313" key="5">
    <source>
        <dbReference type="EMBL" id="TGL45607.1"/>
    </source>
</evidence>
<dbReference type="GO" id="GO:0007165">
    <property type="term" value="P:signal transduction"/>
    <property type="evidence" value="ECO:0007669"/>
    <property type="project" value="InterPro"/>
</dbReference>
<keyword evidence="3" id="KW-1133">Transmembrane helix</keyword>
<evidence type="ECO:0000256" key="2">
    <source>
        <dbReference type="SAM" id="Coils"/>
    </source>
</evidence>
<dbReference type="Gene3D" id="3.60.40.10">
    <property type="entry name" value="PPM-type phosphatase domain"/>
    <property type="match status" value="1"/>
</dbReference>
<dbReference type="Pfam" id="PF00672">
    <property type="entry name" value="HAMP"/>
    <property type="match status" value="1"/>
</dbReference>
<evidence type="ECO:0000256" key="1">
    <source>
        <dbReference type="ARBA" id="ARBA00022801"/>
    </source>
</evidence>
<comment type="caution">
    <text evidence="5">The sequence shown here is derived from an EMBL/GenBank/DDBJ whole genome shotgun (WGS) entry which is preliminary data.</text>
</comment>
<sequence>MNKKRILRAIVPGIRTKLSFFTAILVISILAITSSLHYNQQQKALEDKLESELKTPLEYINSVVLDLENLTRSLVMIEEFKVRVKGKKKELSRFKRTIVSKETGLLGSLKDFGKSLGLNLKRNNVYRSVDTYFTRYLSEKEIDDFEDKVKAELRKENGAPIDPSTYKYIKGFAEKTALARINVERAKIRLIEIEEELQSLESELLTEDLNLKRKKTLIADKLAIITERKLNEKIIPENERKSLNYETLLTKALQNFFRGSYKDHITSIGLMPDKIRIFAYDRMGKETLDTGLLFPESSGTGKKLLKQSDYLENKRILFSEKNVMSLVKENYLPTSYEVGGRQYEVVFRPVFRNPKTAERAKLITELLSDDENSYLEFFAEDLKISEQLREVVLKLKYRVTELRKEGKVKPGADPIYRSLADSYRGLIKKRELKFQELMPNKSAFELRMKNWNEDYSALVEKKKQIAKEIVEWEEKLKSPPKKGETVFTLEEIQEKIRNLEALLEETNDQIQRVAISKDDWSSFKEAKLNDAIHGIRDAALEDFVFMPFQTGPSSLMRYYKNEEEREIQAIKHKQFREWILSGNSETVLPKLKGKFSFSDSGILVRSRTEAEEMMWNLDETPILLSKENVSGLVYELLQKDLLGFNVIIIDRTEGYRQIKKNREEQIRYASVIAIVGILLAYLLAWFFVRKIKIISKKTEEIEKGNLDVSFPKAGYDEIGILSESLNDMVHGLKEREEMKGELVAAEEIQKRLLPGNLPTSLEDKIELAAFYKAMTGVGGDYYDFIELNDGKLAFCIGDVSNHGVGPAIVMALFRAQIRSIFRKGERNLKKILLEVNGSLYEDTPDHIFVTFFLGVFDPEKSSVEYISAGHVKPMFYDASTNKIHELPAGGLPLGMDENSFFESTIERKVIILDSGDLFFQYTDGLDEARSIEGDFFGKPKIAKQLLANGGEHANDLVKNMVLELEKHTSQNLSQPGMSTLSDDIAMIVIRKK</sequence>
<dbReference type="InterPro" id="IPR036457">
    <property type="entry name" value="PPM-type-like_dom_sf"/>
</dbReference>
<keyword evidence="3" id="KW-0472">Membrane</keyword>
<name>A0A4R9JL06_9LEPT</name>
<dbReference type="Gene3D" id="6.10.340.10">
    <property type="match status" value="1"/>
</dbReference>
<accession>A0A4R9JL06</accession>
<gene>
    <name evidence="5" type="ORF">EHQ49_00995</name>
</gene>
<keyword evidence="2" id="KW-0175">Coiled coil</keyword>
<feature type="transmembrane region" description="Helical" evidence="3">
    <location>
        <begin position="20"/>
        <end position="38"/>
    </location>
</feature>